<comment type="similarity">
    <text evidence="1">Belongs to the bacterial solute-binding protein 1 family. WtpA subfamily.</text>
</comment>
<dbReference type="Pfam" id="PF13531">
    <property type="entry name" value="SBP_bac_11"/>
    <property type="match status" value="1"/>
</dbReference>
<dbReference type="PROSITE" id="PS51257">
    <property type="entry name" value="PROKAR_LIPOPROTEIN"/>
    <property type="match status" value="1"/>
</dbReference>
<dbReference type="CDD" id="cd13540">
    <property type="entry name" value="PBP2_ModA_WtpA"/>
    <property type="match status" value="1"/>
</dbReference>
<organism evidence="2 3">
    <name type="scientific">Gemmatirosa kalamazoonensis</name>
    <dbReference type="NCBI Taxonomy" id="861299"/>
    <lineage>
        <taxon>Bacteria</taxon>
        <taxon>Pseudomonadati</taxon>
        <taxon>Gemmatimonadota</taxon>
        <taxon>Gemmatimonadia</taxon>
        <taxon>Gemmatimonadales</taxon>
        <taxon>Gemmatimonadaceae</taxon>
        <taxon>Gemmatirosa</taxon>
    </lineage>
</organism>
<dbReference type="Proteomes" id="UP000019151">
    <property type="component" value="Chromosome"/>
</dbReference>
<dbReference type="Gene3D" id="3.40.190.10">
    <property type="entry name" value="Periplasmic binding protein-like II"/>
    <property type="match status" value="2"/>
</dbReference>
<dbReference type="InParanoid" id="W0RPB9"/>
<dbReference type="STRING" id="861299.J421_3781"/>
<keyword evidence="3" id="KW-1185">Reference proteome</keyword>
<evidence type="ECO:0000256" key="1">
    <source>
        <dbReference type="ARBA" id="ARBA00009438"/>
    </source>
</evidence>
<dbReference type="AlphaFoldDB" id="W0RPB9"/>
<dbReference type="HOGENOM" id="CLU_055936_0_0_0"/>
<evidence type="ECO:0000313" key="2">
    <source>
        <dbReference type="EMBL" id="AHG91318.1"/>
    </source>
</evidence>
<dbReference type="PANTHER" id="PTHR30632">
    <property type="entry name" value="MOLYBDATE-BINDING PERIPLASMIC PROTEIN"/>
    <property type="match status" value="1"/>
</dbReference>
<accession>W0RPB9</accession>
<dbReference type="GO" id="GO:0015689">
    <property type="term" value="P:molybdate ion transport"/>
    <property type="evidence" value="ECO:0007669"/>
    <property type="project" value="TreeGrafter"/>
</dbReference>
<gene>
    <name evidence="2" type="ORF">J421_3781</name>
</gene>
<reference evidence="2 3" key="1">
    <citation type="journal article" date="2014" name="Genome Announc.">
        <title>Genome Sequence and Methylome of Soil Bacterium Gemmatirosa kalamazoonensis KBS708T, a Member of the Rarely Cultivated Gemmatimonadetes Phylum.</title>
        <authorList>
            <person name="Debruyn J.M."/>
            <person name="Radosevich M."/>
            <person name="Wommack K.E."/>
            <person name="Polson S.W."/>
            <person name="Hauser L.J."/>
            <person name="Fawaz M.N."/>
            <person name="Korlach J."/>
            <person name="Tsai Y.C."/>
        </authorList>
    </citation>
    <scope>NUCLEOTIDE SEQUENCE [LARGE SCALE GENOMIC DNA]</scope>
    <source>
        <strain evidence="2 3">KBS708</strain>
    </source>
</reference>
<dbReference type="RefSeq" id="WP_104022813.1">
    <property type="nucleotide sequence ID" value="NZ_CP007128.1"/>
</dbReference>
<sequence length="302" mass="33180">MRRWCLGPIAAWVCACGRADRHATGEPLVVWAAASLTRPVRAALDTFAAREGVRYTLETQASLELARRMTELGQTPDVLLLADRGVFPALLVPTYVDRYALFARNRIVLAYGARARGADDVARSARWWEVLERPGVQVGRADPATDPSGYRTLLVFQLLERHYREPGLARRLLAAAPPRNVRPREADQIALVEAGELDYVWTYESLARAAGLRFLPLPPDADLGTVADSLAYATAQLRVPGRGRGDSITVRGEPIAYALAVPKQAPHRALGARFVAFLGSADGRRVMRARQLDVLDSLIRVP</sequence>
<dbReference type="GO" id="GO:0030973">
    <property type="term" value="F:molybdate ion binding"/>
    <property type="evidence" value="ECO:0007669"/>
    <property type="project" value="TreeGrafter"/>
</dbReference>
<evidence type="ECO:0000313" key="3">
    <source>
        <dbReference type="Proteomes" id="UP000019151"/>
    </source>
</evidence>
<dbReference type="PANTHER" id="PTHR30632:SF16">
    <property type="entry name" value="MOLYBDATE_TUNGSTATE-BINDING PROTEIN WTPA"/>
    <property type="match status" value="1"/>
</dbReference>
<dbReference type="InterPro" id="IPR050682">
    <property type="entry name" value="ModA/WtpA"/>
</dbReference>
<dbReference type="EMBL" id="CP007128">
    <property type="protein sequence ID" value="AHG91318.1"/>
    <property type="molecule type" value="Genomic_DNA"/>
</dbReference>
<proteinExistence type="inferred from homology"/>
<dbReference type="KEGG" id="gba:J421_3781"/>
<name>W0RPB9_9BACT</name>
<dbReference type="eggNOG" id="COG0725">
    <property type="taxonomic scope" value="Bacteria"/>
</dbReference>
<dbReference type="SUPFAM" id="SSF53850">
    <property type="entry name" value="Periplasmic binding protein-like II"/>
    <property type="match status" value="1"/>
</dbReference>
<protein>
    <submittedName>
        <fullName evidence="2">Extracellular solute-binding protein family 1</fullName>
    </submittedName>
</protein>